<evidence type="ECO:0000313" key="9">
    <source>
        <dbReference type="Proteomes" id="UP000019666"/>
    </source>
</evidence>
<feature type="transmembrane region" description="Helical" evidence="6">
    <location>
        <begin position="222"/>
        <end position="244"/>
    </location>
</feature>
<keyword evidence="4 6" id="KW-1133">Transmembrane helix</keyword>
<comment type="subcellular location">
    <subcellularLocation>
        <location evidence="1">Membrane</location>
        <topology evidence="1">Multi-pass membrane protein</topology>
    </subcellularLocation>
</comment>
<dbReference type="PATRIC" id="fig|442562.3.peg.2903"/>
<feature type="domain" description="EamA" evidence="7">
    <location>
        <begin position="11"/>
        <end position="140"/>
    </location>
</feature>
<protein>
    <recommendedName>
        <fullName evidence="7">EamA domain-containing protein</fullName>
    </recommendedName>
</protein>
<feature type="transmembrane region" description="Helical" evidence="6">
    <location>
        <begin position="124"/>
        <end position="142"/>
    </location>
</feature>
<dbReference type="InterPro" id="IPR037185">
    <property type="entry name" value="EmrE-like"/>
</dbReference>
<feature type="transmembrane region" description="Helical" evidence="6">
    <location>
        <begin position="148"/>
        <end position="166"/>
    </location>
</feature>
<evidence type="ECO:0000256" key="4">
    <source>
        <dbReference type="ARBA" id="ARBA00022989"/>
    </source>
</evidence>
<dbReference type="EMBL" id="AOSK01000080">
    <property type="protein sequence ID" value="EYD75466.1"/>
    <property type="molecule type" value="Genomic_DNA"/>
</dbReference>
<keyword evidence="3 6" id="KW-0812">Transmembrane</keyword>
<keyword evidence="5 6" id="KW-0472">Membrane</keyword>
<dbReference type="HOGENOM" id="CLU_032828_2_3_5"/>
<evidence type="ECO:0000256" key="3">
    <source>
        <dbReference type="ARBA" id="ARBA00022692"/>
    </source>
</evidence>
<feature type="transmembrane region" description="Helical" evidence="6">
    <location>
        <begin position="95"/>
        <end position="117"/>
    </location>
</feature>
<proteinExistence type="inferred from homology"/>
<name>A0A017HM89_9RHOB</name>
<dbReference type="Pfam" id="PF00892">
    <property type="entry name" value="EamA"/>
    <property type="match status" value="1"/>
</dbReference>
<dbReference type="InterPro" id="IPR000620">
    <property type="entry name" value="EamA_dom"/>
</dbReference>
<keyword evidence="9" id="KW-1185">Reference proteome</keyword>
<comment type="similarity">
    <text evidence="2">Belongs to the drug/metabolite transporter (DMT) superfamily. 10 TMS drug/metabolite exporter (DME) (TC 2.A.7.3) family.</text>
</comment>
<dbReference type="GO" id="GO:0016020">
    <property type="term" value="C:membrane"/>
    <property type="evidence" value="ECO:0007669"/>
    <property type="project" value="UniProtKB-SubCell"/>
</dbReference>
<dbReference type="RefSeq" id="WP_037280932.1">
    <property type="nucleotide sequence ID" value="NZ_KK088578.1"/>
</dbReference>
<dbReference type="PANTHER" id="PTHR22911">
    <property type="entry name" value="ACYL-MALONYL CONDENSING ENZYME-RELATED"/>
    <property type="match status" value="1"/>
</dbReference>
<feature type="transmembrane region" description="Helical" evidence="6">
    <location>
        <begin position="7"/>
        <end position="25"/>
    </location>
</feature>
<evidence type="ECO:0000259" key="7">
    <source>
        <dbReference type="Pfam" id="PF00892"/>
    </source>
</evidence>
<feature type="transmembrane region" description="Helical" evidence="6">
    <location>
        <begin position="281"/>
        <end position="298"/>
    </location>
</feature>
<evidence type="ECO:0000256" key="1">
    <source>
        <dbReference type="ARBA" id="ARBA00004141"/>
    </source>
</evidence>
<gene>
    <name evidence="8" type="ORF">Rumeso_02949</name>
</gene>
<dbReference type="PANTHER" id="PTHR22911:SF6">
    <property type="entry name" value="SOLUTE CARRIER FAMILY 35 MEMBER G1"/>
    <property type="match status" value="1"/>
</dbReference>
<feature type="transmembrane region" description="Helical" evidence="6">
    <location>
        <begin position="37"/>
        <end position="60"/>
    </location>
</feature>
<organism evidence="8 9">
    <name type="scientific">Rubellimicrobium mesophilum DSM 19309</name>
    <dbReference type="NCBI Taxonomy" id="442562"/>
    <lineage>
        <taxon>Bacteria</taxon>
        <taxon>Pseudomonadati</taxon>
        <taxon>Pseudomonadota</taxon>
        <taxon>Alphaproteobacteria</taxon>
        <taxon>Rhodobacterales</taxon>
        <taxon>Roseobacteraceae</taxon>
        <taxon>Rubellimicrobium</taxon>
    </lineage>
</organism>
<feature type="transmembrane region" description="Helical" evidence="6">
    <location>
        <begin position="178"/>
        <end position="202"/>
    </location>
</feature>
<evidence type="ECO:0000256" key="6">
    <source>
        <dbReference type="SAM" id="Phobius"/>
    </source>
</evidence>
<dbReference type="AlphaFoldDB" id="A0A017HM89"/>
<reference evidence="8 9" key="1">
    <citation type="submission" date="2013-02" db="EMBL/GenBank/DDBJ databases">
        <authorList>
            <person name="Fiebig A."/>
            <person name="Goeker M."/>
            <person name="Klenk H.-P.P."/>
        </authorList>
    </citation>
    <scope>NUCLEOTIDE SEQUENCE [LARGE SCALE GENOMIC DNA]</scope>
    <source>
        <strain evidence="8 9">DSM 19309</strain>
    </source>
</reference>
<evidence type="ECO:0000256" key="5">
    <source>
        <dbReference type="ARBA" id="ARBA00023136"/>
    </source>
</evidence>
<sequence length="310" mass="32630">MEAGAERPALAAVLVVGTMALYGLIDNFMRLVTAEAGLWQFHFLRAGLAVAILVPMAWAFGATLRPRRPSRVLARSLLNSGAMVIYFGALGFMPIAQVVAGLFTAPLFVVLFSVTLFGERVGPWRTFAVILGFAGILLALGLDAEDMTGWTLLPVLAGALYGLGNLATRKWCAGEGTLVLLGGFFVMMFAWGALGCLVLWLNPLPVAEGAAGWATRGWVAPGGLFLVVIVVQGVGSLAGVGMLVRAYQVANATLVAVFENALLVFATIWAAILWGEVPGPVEALGLVLVTAAGMLIALREPRAAHQREEA</sequence>
<dbReference type="SUPFAM" id="SSF103481">
    <property type="entry name" value="Multidrug resistance efflux transporter EmrE"/>
    <property type="match status" value="2"/>
</dbReference>
<dbReference type="STRING" id="442562.Rumeso_02949"/>
<comment type="caution">
    <text evidence="8">The sequence shown here is derived from an EMBL/GenBank/DDBJ whole genome shotgun (WGS) entry which is preliminary data.</text>
</comment>
<accession>A0A017HM89</accession>
<feature type="transmembrane region" description="Helical" evidence="6">
    <location>
        <begin position="256"/>
        <end position="275"/>
    </location>
</feature>
<evidence type="ECO:0000256" key="2">
    <source>
        <dbReference type="ARBA" id="ARBA00009853"/>
    </source>
</evidence>
<dbReference type="Proteomes" id="UP000019666">
    <property type="component" value="Unassembled WGS sequence"/>
</dbReference>
<evidence type="ECO:0000313" key="8">
    <source>
        <dbReference type="EMBL" id="EYD75466.1"/>
    </source>
</evidence>